<gene>
    <name evidence="1" type="ORF">CEXT_141821</name>
</gene>
<evidence type="ECO:0000313" key="2">
    <source>
        <dbReference type="Proteomes" id="UP001054945"/>
    </source>
</evidence>
<comment type="caution">
    <text evidence="1">The sequence shown here is derived from an EMBL/GenBank/DDBJ whole genome shotgun (WGS) entry which is preliminary data.</text>
</comment>
<dbReference type="EMBL" id="BPLR01000079">
    <property type="protein sequence ID" value="GIY92003.1"/>
    <property type="molecule type" value="Genomic_DNA"/>
</dbReference>
<reference evidence="1 2" key="1">
    <citation type="submission" date="2021-06" db="EMBL/GenBank/DDBJ databases">
        <title>Caerostris extrusa draft genome.</title>
        <authorList>
            <person name="Kono N."/>
            <person name="Arakawa K."/>
        </authorList>
    </citation>
    <scope>NUCLEOTIDE SEQUENCE [LARGE SCALE GENOMIC DNA]</scope>
</reference>
<dbReference type="AlphaFoldDB" id="A0AAV4XC49"/>
<evidence type="ECO:0000313" key="1">
    <source>
        <dbReference type="EMBL" id="GIY92003.1"/>
    </source>
</evidence>
<keyword evidence="2" id="KW-1185">Reference proteome</keyword>
<dbReference type="Proteomes" id="UP001054945">
    <property type="component" value="Unassembled WGS sequence"/>
</dbReference>
<proteinExistence type="predicted"/>
<accession>A0AAV4XC49</accession>
<sequence length="100" mass="11224">MWSISNGKPPAFKIGHFPEIMDYTTDTISKISINNFRDAFLPLVFSLVDAHIENTFRRGNTDLKSPATMRPLHVIEPPSLTSNTKWVTVLTKAAKTDSSF</sequence>
<organism evidence="1 2">
    <name type="scientific">Caerostris extrusa</name>
    <name type="common">Bark spider</name>
    <name type="synonym">Caerostris bankana</name>
    <dbReference type="NCBI Taxonomy" id="172846"/>
    <lineage>
        <taxon>Eukaryota</taxon>
        <taxon>Metazoa</taxon>
        <taxon>Ecdysozoa</taxon>
        <taxon>Arthropoda</taxon>
        <taxon>Chelicerata</taxon>
        <taxon>Arachnida</taxon>
        <taxon>Araneae</taxon>
        <taxon>Araneomorphae</taxon>
        <taxon>Entelegynae</taxon>
        <taxon>Araneoidea</taxon>
        <taxon>Araneidae</taxon>
        <taxon>Caerostris</taxon>
    </lineage>
</organism>
<name>A0AAV4XC49_CAEEX</name>
<protein>
    <submittedName>
        <fullName evidence="1">Uncharacterized protein</fullName>
    </submittedName>
</protein>